<evidence type="ECO:0000256" key="3">
    <source>
        <dbReference type="ARBA" id="ARBA00022801"/>
    </source>
</evidence>
<dbReference type="Pfam" id="PF14509">
    <property type="entry name" value="GH97_C"/>
    <property type="match status" value="1"/>
</dbReference>
<evidence type="ECO:0000259" key="7">
    <source>
        <dbReference type="Pfam" id="PF14508"/>
    </source>
</evidence>
<dbReference type="Gene3D" id="3.20.20.70">
    <property type="entry name" value="Aldolase class I"/>
    <property type="match status" value="1"/>
</dbReference>
<keyword evidence="5 9" id="KW-0326">Glycosidase</keyword>
<dbReference type="InterPro" id="IPR052720">
    <property type="entry name" value="Glycosyl_hydrolase_97"/>
</dbReference>
<keyword evidence="3 9" id="KW-0378">Hydrolase</keyword>
<dbReference type="Pfam" id="PF14508">
    <property type="entry name" value="GH97_N"/>
    <property type="match status" value="1"/>
</dbReference>
<organism evidence="9 10">
    <name type="scientific">Bacteroides caccae</name>
    <dbReference type="NCBI Taxonomy" id="47678"/>
    <lineage>
        <taxon>Bacteria</taxon>
        <taxon>Pseudomonadati</taxon>
        <taxon>Bacteroidota</taxon>
        <taxon>Bacteroidia</taxon>
        <taxon>Bacteroidales</taxon>
        <taxon>Bacteroidaceae</taxon>
        <taxon>Bacteroides</taxon>
    </lineage>
</organism>
<dbReference type="Gene3D" id="2.60.40.1180">
    <property type="entry name" value="Golgi alpha-mannosidase II"/>
    <property type="match status" value="1"/>
</dbReference>
<feature type="domain" description="Glycosyl-hydrolase 97 N-terminal" evidence="7">
    <location>
        <begin position="46"/>
        <end position="311"/>
    </location>
</feature>
<evidence type="ECO:0000259" key="6">
    <source>
        <dbReference type="Pfam" id="PF10566"/>
    </source>
</evidence>
<evidence type="ECO:0000256" key="1">
    <source>
        <dbReference type="ARBA" id="ARBA00001913"/>
    </source>
</evidence>
<dbReference type="GO" id="GO:0004557">
    <property type="term" value="F:alpha-galactosidase activity"/>
    <property type="evidence" value="ECO:0007669"/>
    <property type="project" value="UniProtKB-EC"/>
</dbReference>
<evidence type="ECO:0000256" key="2">
    <source>
        <dbReference type="ARBA" id="ARBA00011245"/>
    </source>
</evidence>
<dbReference type="InterPro" id="IPR019563">
    <property type="entry name" value="GH97_catalytic"/>
</dbReference>
<evidence type="ECO:0000313" key="9">
    <source>
        <dbReference type="EMBL" id="CUQ38257.1"/>
    </source>
</evidence>
<dbReference type="InterPro" id="IPR029483">
    <property type="entry name" value="GH97_C"/>
</dbReference>
<dbReference type="PANTHER" id="PTHR35803">
    <property type="entry name" value="GLUCAN 1,4-ALPHA-GLUCOSIDASE SUSB-RELATED"/>
    <property type="match status" value="1"/>
</dbReference>
<protein>
    <submittedName>
        <fullName evidence="9">Alpha-glucosidase</fullName>
        <ecNumber evidence="9">3.2.1.22</ecNumber>
    </submittedName>
</protein>
<dbReference type="GO" id="GO:0030246">
    <property type="term" value="F:carbohydrate binding"/>
    <property type="evidence" value="ECO:0007669"/>
    <property type="project" value="InterPro"/>
</dbReference>
<dbReference type="AlphaFoldDB" id="A0A174W157"/>
<evidence type="ECO:0000256" key="4">
    <source>
        <dbReference type="ARBA" id="ARBA00022837"/>
    </source>
</evidence>
<dbReference type="InterPro" id="IPR017853">
    <property type="entry name" value="GH"/>
</dbReference>
<dbReference type="Gene3D" id="2.70.98.10">
    <property type="match status" value="1"/>
</dbReference>
<accession>A0A174W157</accession>
<comment type="subunit">
    <text evidence="2">Monomer.</text>
</comment>
<dbReference type="InterPro" id="IPR029486">
    <property type="entry name" value="GH97_N"/>
</dbReference>
<proteinExistence type="predicted"/>
<dbReference type="Proteomes" id="UP000095725">
    <property type="component" value="Unassembled WGS sequence"/>
</dbReference>
<dbReference type="SUPFAM" id="SSF51445">
    <property type="entry name" value="(Trans)glycosidases"/>
    <property type="match status" value="1"/>
</dbReference>
<gene>
    <name evidence="9" type="ORF">ERS852558_02947</name>
</gene>
<dbReference type="PANTHER" id="PTHR35803:SF2">
    <property type="entry name" value="RETAINING ALPHA-GALACTOSIDASE"/>
    <property type="match status" value="1"/>
</dbReference>
<feature type="domain" description="Glycosyl-hydrolase 97 catalytic" evidence="6">
    <location>
        <begin position="334"/>
        <end position="481"/>
    </location>
</feature>
<evidence type="ECO:0000313" key="10">
    <source>
        <dbReference type="Proteomes" id="UP000095725"/>
    </source>
</evidence>
<dbReference type="InterPro" id="IPR014718">
    <property type="entry name" value="GH-type_carb-bd"/>
</dbReference>
<dbReference type="EC" id="3.2.1.22" evidence="9"/>
<dbReference type="Pfam" id="PF10566">
    <property type="entry name" value="Glyco_hydro_97"/>
    <property type="match status" value="1"/>
</dbReference>
<sequence length="675" mass="76374">MKKNVSGGRCEFSKDNKLELVYMKNIVSILAISLSLNSLAAQDVVVKGPDEKLQLVVFVQDEETPCYSVTYNGKAMLEKSPLGISTNIGDFTKALKLSGHSVEVIDTVYHQTRIKTSQVHYRANELTCNLENAQGQKIGIVFRVSNNDVAFRYTLPRQGGKGSVTVNHEQTGFRFPRQTTTFLCPQSDAMIGWKRTKPSYEEEYKADAPMSERSQYGHGYTFPCLFRIGDAGWVLVSETGVDSRYCGSRLSDVSEGNLYTVAFPMPEENNGNGTVAPAFALPGATPWRTITVGETLKPIVETTVPWDVVNPLYETKHDYRFGRGTWSWILWQDGSINYDDQMRYIDFAAAMGYEYALIDNWWDTNIGRERMKSLIDYARGKGVELFLWYSSSGYWNDIEQGPINHMDNAIIRKREMKWLQSLGVKGIKVDFFGGDKQETMRLYEEILSDADDHGLMVIFHGCTLPRGWERMYPNYVGSEAVLASENMVFSQHFCDEEAFNTCLHPFIRNAVGCMEFGGCFLNKRLNRNNDGGTTRRTTDIFQLATAILFQNPVQNFALAPNNLNDVSPVCMDFMKQVPVTWDETRFIEGYPGKYIVLARRHGDTWYVAAVNAGSEPLKLKLDLDMFAGKTVSLYKDDKRGEPQLIPLKVKEKGRVQLEVYPQGGIVLSDRIEETL</sequence>
<comment type="cofactor">
    <cofactor evidence="1">
        <name>Ca(2+)</name>
        <dbReference type="ChEBI" id="CHEBI:29108"/>
    </cofactor>
</comment>
<dbReference type="EMBL" id="CZBL01000012">
    <property type="protein sequence ID" value="CUQ38257.1"/>
    <property type="molecule type" value="Genomic_DNA"/>
</dbReference>
<evidence type="ECO:0000259" key="8">
    <source>
        <dbReference type="Pfam" id="PF14509"/>
    </source>
</evidence>
<evidence type="ECO:0000256" key="5">
    <source>
        <dbReference type="ARBA" id="ARBA00023295"/>
    </source>
</evidence>
<dbReference type="InterPro" id="IPR013785">
    <property type="entry name" value="Aldolase_TIM"/>
</dbReference>
<reference evidence="9 10" key="1">
    <citation type="submission" date="2015-09" db="EMBL/GenBank/DDBJ databases">
        <authorList>
            <consortium name="Pathogen Informatics"/>
        </authorList>
    </citation>
    <scope>NUCLEOTIDE SEQUENCE [LARGE SCALE GENOMIC DNA]</scope>
    <source>
        <strain evidence="9 10">2789STDY5834946</strain>
    </source>
</reference>
<dbReference type="InterPro" id="IPR013780">
    <property type="entry name" value="Glyco_hydro_b"/>
</dbReference>
<name>A0A174W157_9BACE</name>
<feature type="domain" description="Glycosyl-hydrolase 97 C-terminal oligomerisation" evidence="8">
    <location>
        <begin position="580"/>
        <end position="667"/>
    </location>
</feature>
<keyword evidence="4" id="KW-0106">Calcium</keyword>